<evidence type="ECO:0000313" key="1">
    <source>
        <dbReference type="EMBL" id="KAK9163237.1"/>
    </source>
</evidence>
<comment type="caution">
    <text evidence="1">The sequence shown here is derived from an EMBL/GenBank/DDBJ whole genome shotgun (WGS) entry which is preliminary data.</text>
</comment>
<dbReference type="Proteomes" id="UP001420932">
    <property type="component" value="Unassembled WGS sequence"/>
</dbReference>
<reference evidence="1 2" key="1">
    <citation type="submission" date="2024-01" db="EMBL/GenBank/DDBJ databases">
        <title>Genome assemblies of Stephania.</title>
        <authorList>
            <person name="Yang L."/>
        </authorList>
    </citation>
    <scope>NUCLEOTIDE SEQUENCE [LARGE SCALE GENOMIC DNA]</scope>
    <source>
        <strain evidence="1">YNDBR</strain>
        <tissue evidence="1">Leaf</tissue>
    </source>
</reference>
<name>A0AAP0Q0H2_9MAGN</name>
<gene>
    <name evidence="1" type="ORF">Syun_004139</name>
</gene>
<sequence length="59" mass="7110">MHKQQPLNLDSPHQFVKRRIHKIRDKNKTHIPRIFLSSLSFHKHSMSTFLSFVIRFLGQ</sequence>
<keyword evidence="2" id="KW-1185">Reference proteome</keyword>
<proteinExistence type="predicted"/>
<organism evidence="1 2">
    <name type="scientific">Stephania yunnanensis</name>
    <dbReference type="NCBI Taxonomy" id="152371"/>
    <lineage>
        <taxon>Eukaryota</taxon>
        <taxon>Viridiplantae</taxon>
        <taxon>Streptophyta</taxon>
        <taxon>Embryophyta</taxon>
        <taxon>Tracheophyta</taxon>
        <taxon>Spermatophyta</taxon>
        <taxon>Magnoliopsida</taxon>
        <taxon>Ranunculales</taxon>
        <taxon>Menispermaceae</taxon>
        <taxon>Menispermoideae</taxon>
        <taxon>Cissampelideae</taxon>
        <taxon>Stephania</taxon>
    </lineage>
</organism>
<evidence type="ECO:0000313" key="2">
    <source>
        <dbReference type="Proteomes" id="UP001420932"/>
    </source>
</evidence>
<dbReference type="AlphaFoldDB" id="A0AAP0Q0H2"/>
<dbReference type="EMBL" id="JBBNAF010000002">
    <property type="protein sequence ID" value="KAK9163237.1"/>
    <property type="molecule type" value="Genomic_DNA"/>
</dbReference>
<accession>A0AAP0Q0H2</accession>
<protein>
    <submittedName>
        <fullName evidence="1">Uncharacterized protein</fullName>
    </submittedName>
</protein>